<evidence type="ECO:0000313" key="3">
    <source>
        <dbReference type="Proteomes" id="UP001408356"/>
    </source>
</evidence>
<keyword evidence="3" id="KW-1185">Reference proteome</keyword>
<name>A0ABR2VAN3_9PEZI</name>
<accession>A0ABR2VAN3</accession>
<comment type="caution">
    <text evidence="2">The sequence shown here is derived from an EMBL/GenBank/DDBJ whole genome shotgun (WGS) entry which is preliminary data.</text>
</comment>
<evidence type="ECO:0000313" key="2">
    <source>
        <dbReference type="EMBL" id="KAK9423963.1"/>
    </source>
</evidence>
<evidence type="ECO:0000256" key="1">
    <source>
        <dbReference type="SAM" id="SignalP"/>
    </source>
</evidence>
<proteinExistence type="predicted"/>
<protein>
    <submittedName>
        <fullName evidence="2">Uncharacterized protein</fullName>
    </submittedName>
</protein>
<organism evidence="2 3">
    <name type="scientific">Seiridium unicorne</name>
    <dbReference type="NCBI Taxonomy" id="138068"/>
    <lineage>
        <taxon>Eukaryota</taxon>
        <taxon>Fungi</taxon>
        <taxon>Dikarya</taxon>
        <taxon>Ascomycota</taxon>
        <taxon>Pezizomycotina</taxon>
        <taxon>Sordariomycetes</taxon>
        <taxon>Xylariomycetidae</taxon>
        <taxon>Amphisphaeriales</taxon>
        <taxon>Sporocadaceae</taxon>
        <taxon>Seiridium</taxon>
    </lineage>
</organism>
<dbReference type="EMBL" id="JARVKF010000055">
    <property type="protein sequence ID" value="KAK9423963.1"/>
    <property type="molecule type" value="Genomic_DNA"/>
</dbReference>
<reference evidence="2 3" key="1">
    <citation type="journal article" date="2024" name="J. Plant Pathol.">
        <title>Sequence and assembly of the genome of Seiridium unicorne, isolate CBS 538.82, causal agent of cypress canker disease.</title>
        <authorList>
            <person name="Scali E."/>
            <person name="Rocca G.D."/>
            <person name="Danti R."/>
            <person name="Garbelotto M."/>
            <person name="Barberini S."/>
            <person name="Baroncelli R."/>
            <person name="Emiliani G."/>
        </authorList>
    </citation>
    <scope>NUCLEOTIDE SEQUENCE [LARGE SCALE GENOMIC DNA]</scope>
    <source>
        <strain evidence="2 3">BM-138-508</strain>
    </source>
</reference>
<gene>
    <name evidence="2" type="ORF">SUNI508_13897</name>
</gene>
<dbReference type="Proteomes" id="UP001408356">
    <property type="component" value="Unassembled WGS sequence"/>
</dbReference>
<sequence length="162" mass="17390">MKFSSILFASIQASAMVAAKTEGHERRTALAEKDFNQARGITSEVAPKSFDTRDTLTVAEIVERQTDLAELMARGEAVSIGLDPNLWVPISAACGTCMVTCMIGMQGFWNAYSTPVANLSVWGQINTCGATCSLQGDCDVKYMAATWAAKQDTSPISTHSKN</sequence>
<feature type="chain" id="PRO_5047247152" evidence="1">
    <location>
        <begin position="20"/>
        <end position="162"/>
    </location>
</feature>
<keyword evidence="1" id="KW-0732">Signal</keyword>
<feature type="signal peptide" evidence="1">
    <location>
        <begin position="1"/>
        <end position="19"/>
    </location>
</feature>